<dbReference type="InterPro" id="IPR003439">
    <property type="entry name" value="ABC_transporter-like_ATP-bd"/>
</dbReference>
<dbReference type="InterPro" id="IPR017871">
    <property type="entry name" value="ABC_transporter-like_CS"/>
</dbReference>
<keyword evidence="6" id="KW-1185">Reference proteome</keyword>
<dbReference type="PROSITE" id="PS00211">
    <property type="entry name" value="ABC_TRANSPORTER_1"/>
    <property type="match status" value="1"/>
</dbReference>
<feature type="domain" description="ABC transporter" evidence="4">
    <location>
        <begin position="4"/>
        <end position="238"/>
    </location>
</feature>
<dbReference type="InterPro" id="IPR030921">
    <property type="entry name" value="LPS_export_LptB"/>
</dbReference>
<dbReference type="NCBIfam" id="TIGR04406">
    <property type="entry name" value="LPS_export_lptB"/>
    <property type="match status" value="1"/>
</dbReference>
<gene>
    <name evidence="5" type="primary">lptB</name>
    <name evidence="5" type="ORF">M9405_00105</name>
</gene>
<accession>A0ABY4SUI4</accession>
<organism evidence="5 6">
    <name type="scientific">Candidatus Blochmannia ocreatus</name>
    <name type="common">nom. nud.</name>
    <dbReference type="NCBI Taxonomy" id="251538"/>
    <lineage>
        <taxon>Bacteria</taxon>
        <taxon>Pseudomonadati</taxon>
        <taxon>Pseudomonadota</taxon>
        <taxon>Gammaproteobacteria</taxon>
        <taxon>Enterobacterales</taxon>
        <taxon>Enterobacteriaceae</taxon>
        <taxon>ant endosymbionts</taxon>
        <taxon>Candidatus Blochmanniella</taxon>
    </lineage>
</organism>
<evidence type="ECO:0000256" key="2">
    <source>
        <dbReference type="ARBA" id="ARBA00022741"/>
    </source>
</evidence>
<name>A0ABY4SUI4_9ENTR</name>
<dbReference type="RefSeq" id="WP_250223264.1">
    <property type="nucleotide sequence ID" value="NZ_CP097762.1"/>
</dbReference>
<dbReference type="Proteomes" id="UP001056834">
    <property type="component" value="Chromosome"/>
</dbReference>
<keyword evidence="1" id="KW-0813">Transport</keyword>
<dbReference type="PANTHER" id="PTHR45772:SF10">
    <property type="entry name" value="LIPOPOLYSACCHARIDE EXPORT SYSTEM ATP-BINDING PROTEIN LPTB"/>
    <property type="match status" value="1"/>
</dbReference>
<dbReference type="EMBL" id="CP097762">
    <property type="protein sequence ID" value="URJ25133.1"/>
    <property type="molecule type" value="Genomic_DNA"/>
</dbReference>
<proteinExistence type="predicted"/>
<dbReference type="InterPro" id="IPR003593">
    <property type="entry name" value="AAA+_ATPase"/>
</dbReference>
<keyword evidence="2" id="KW-0547">Nucleotide-binding</keyword>
<evidence type="ECO:0000313" key="5">
    <source>
        <dbReference type="EMBL" id="URJ25133.1"/>
    </source>
</evidence>
<dbReference type="Gene3D" id="3.40.50.300">
    <property type="entry name" value="P-loop containing nucleotide triphosphate hydrolases"/>
    <property type="match status" value="1"/>
</dbReference>
<sequence>MQTLIAKKLSKNYKGKNIVKDVSIYITSGEIVGLLGPNGSGKTTTFYMILGIIKHNSGDIFLNKNNITTLPIYTRAQLGISYLPQESSIFRRLTVFDNIMAVLQIKYKLNVKKRYKIITELMNNFNIHHLKNNIGYTLSGGERKRVEIARALATKPKFILLDEPFSGVDPISIIEIHKIMHKLTQQHGIGILITDHNVRETLRICNRAYILNQGTIIAHGDSNAILNNKYVQKVYLGNSFEFLN</sequence>
<dbReference type="CDD" id="cd03218">
    <property type="entry name" value="ABC_YhbG"/>
    <property type="match status" value="1"/>
</dbReference>
<dbReference type="GO" id="GO:0005524">
    <property type="term" value="F:ATP binding"/>
    <property type="evidence" value="ECO:0007669"/>
    <property type="project" value="UniProtKB-KW"/>
</dbReference>
<evidence type="ECO:0000259" key="4">
    <source>
        <dbReference type="PROSITE" id="PS50893"/>
    </source>
</evidence>
<dbReference type="SUPFAM" id="SSF52540">
    <property type="entry name" value="P-loop containing nucleoside triphosphate hydrolases"/>
    <property type="match status" value="1"/>
</dbReference>
<evidence type="ECO:0000313" key="6">
    <source>
        <dbReference type="Proteomes" id="UP001056834"/>
    </source>
</evidence>
<evidence type="ECO:0000256" key="3">
    <source>
        <dbReference type="ARBA" id="ARBA00022840"/>
    </source>
</evidence>
<dbReference type="InterPro" id="IPR027417">
    <property type="entry name" value="P-loop_NTPase"/>
</dbReference>
<dbReference type="PANTHER" id="PTHR45772">
    <property type="entry name" value="CONSERVED COMPONENT OF ABC TRANSPORTER FOR NATURAL AMINO ACIDS-RELATED"/>
    <property type="match status" value="1"/>
</dbReference>
<dbReference type="InterPro" id="IPR051120">
    <property type="entry name" value="ABC_AA/LPS_Transport"/>
</dbReference>
<reference evidence="5" key="1">
    <citation type="submission" date="2022-05" db="EMBL/GenBank/DDBJ databases">
        <title>Impact of host demography and evolutionary history on endosymbiont molecular evolution: a test in carpenter ants (Genus Camponotus) and their Blochmannia endosymbionts.</title>
        <authorList>
            <person name="Manthey J.D."/>
            <person name="Giron J.C."/>
            <person name="Hruska J.P."/>
        </authorList>
    </citation>
    <scope>NUCLEOTIDE SEQUENCE</scope>
    <source>
        <strain evidence="5">C-006</strain>
    </source>
</reference>
<evidence type="ECO:0000256" key="1">
    <source>
        <dbReference type="ARBA" id="ARBA00022448"/>
    </source>
</evidence>
<dbReference type="PROSITE" id="PS50893">
    <property type="entry name" value="ABC_TRANSPORTER_2"/>
    <property type="match status" value="1"/>
</dbReference>
<dbReference type="SMART" id="SM00382">
    <property type="entry name" value="AAA"/>
    <property type="match status" value="1"/>
</dbReference>
<dbReference type="Pfam" id="PF00005">
    <property type="entry name" value="ABC_tran"/>
    <property type="match status" value="1"/>
</dbReference>
<keyword evidence="3 5" id="KW-0067">ATP-binding</keyword>
<protein>
    <submittedName>
        <fullName evidence="5">LPS export ABC transporter ATP-binding protein</fullName>
    </submittedName>
</protein>